<dbReference type="PROSITE" id="PS50011">
    <property type="entry name" value="PROTEIN_KINASE_DOM"/>
    <property type="match status" value="1"/>
</dbReference>
<dbReference type="KEGG" id="tva:5464344"/>
<dbReference type="GO" id="GO:0005634">
    <property type="term" value="C:nucleus"/>
    <property type="evidence" value="ECO:0000318"/>
    <property type="project" value="GO_Central"/>
</dbReference>
<organism evidence="8 9">
    <name type="scientific">Trichomonas vaginalis (strain ATCC PRA-98 / G3)</name>
    <dbReference type="NCBI Taxonomy" id="412133"/>
    <lineage>
        <taxon>Eukaryota</taxon>
        <taxon>Metamonada</taxon>
        <taxon>Parabasalia</taxon>
        <taxon>Trichomonadida</taxon>
        <taxon>Trichomonadidae</taxon>
        <taxon>Trichomonas</taxon>
    </lineage>
</organism>
<dbReference type="eggNOG" id="KOG0583">
    <property type="taxonomic scope" value="Eukaryota"/>
</dbReference>
<evidence type="ECO:0000256" key="1">
    <source>
        <dbReference type="ARBA" id="ARBA00022527"/>
    </source>
</evidence>
<evidence type="ECO:0000256" key="3">
    <source>
        <dbReference type="ARBA" id="ARBA00022741"/>
    </source>
</evidence>
<dbReference type="RefSeq" id="XP_001579802.1">
    <property type="nucleotide sequence ID" value="XM_001579752.1"/>
</dbReference>
<evidence type="ECO:0000313" key="8">
    <source>
        <dbReference type="EMBL" id="EAY18816.1"/>
    </source>
</evidence>
<reference evidence="8" key="2">
    <citation type="journal article" date="2007" name="Science">
        <title>Draft genome sequence of the sexually transmitted pathogen Trichomonas vaginalis.</title>
        <authorList>
            <person name="Carlton J.M."/>
            <person name="Hirt R.P."/>
            <person name="Silva J.C."/>
            <person name="Delcher A.L."/>
            <person name="Schatz M."/>
            <person name="Zhao Q."/>
            <person name="Wortman J.R."/>
            <person name="Bidwell S.L."/>
            <person name="Alsmark U.C.M."/>
            <person name="Besteiro S."/>
            <person name="Sicheritz-Ponten T."/>
            <person name="Noel C.J."/>
            <person name="Dacks J.B."/>
            <person name="Foster P.G."/>
            <person name="Simillion C."/>
            <person name="Van de Peer Y."/>
            <person name="Miranda-Saavedra D."/>
            <person name="Barton G.J."/>
            <person name="Westrop G.D."/>
            <person name="Mueller S."/>
            <person name="Dessi D."/>
            <person name="Fiori P.L."/>
            <person name="Ren Q."/>
            <person name="Paulsen I."/>
            <person name="Zhang H."/>
            <person name="Bastida-Corcuera F.D."/>
            <person name="Simoes-Barbosa A."/>
            <person name="Brown M.T."/>
            <person name="Hayes R.D."/>
            <person name="Mukherjee M."/>
            <person name="Okumura C.Y."/>
            <person name="Schneider R."/>
            <person name="Smith A.J."/>
            <person name="Vanacova S."/>
            <person name="Villalvazo M."/>
            <person name="Haas B.J."/>
            <person name="Pertea M."/>
            <person name="Feldblyum T.V."/>
            <person name="Utterback T.R."/>
            <person name="Shu C.L."/>
            <person name="Osoegawa K."/>
            <person name="de Jong P.J."/>
            <person name="Hrdy I."/>
            <person name="Horvathova L."/>
            <person name="Zubacova Z."/>
            <person name="Dolezal P."/>
            <person name="Malik S.B."/>
            <person name="Logsdon J.M. Jr."/>
            <person name="Henze K."/>
            <person name="Gupta A."/>
            <person name="Wang C.C."/>
            <person name="Dunne R.L."/>
            <person name="Upcroft J.A."/>
            <person name="Upcroft P."/>
            <person name="White O."/>
            <person name="Salzberg S.L."/>
            <person name="Tang P."/>
            <person name="Chiu C.-H."/>
            <person name="Lee Y.-S."/>
            <person name="Embley T.M."/>
            <person name="Coombs G.H."/>
            <person name="Mottram J.C."/>
            <person name="Tachezy J."/>
            <person name="Fraser-Liggett C.M."/>
            <person name="Johnson P.J."/>
        </authorList>
    </citation>
    <scope>NUCLEOTIDE SEQUENCE [LARGE SCALE GENOMIC DNA]</scope>
    <source>
        <strain evidence="8">G3</strain>
    </source>
</reference>
<dbReference type="InterPro" id="IPR000719">
    <property type="entry name" value="Prot_kinase_dom"/>
</dbReference>
<dbReference type="InterPro" id="IPR011009">
    <property type="entry name" value="Kinase-like_dom_sf"/>
</dbReference>
<dbReference type="PANTHER" id="PTHR24345:SF91">
    <property type="entry name" value="SERINE_THREONINE-PROTEIN KINASE PLK4"/>
    <property type="match status" value="1"/>
</dbReference>
<keyword evidence="2" id="KW-0808">Transferase</keyword>
<keyword evidence="1" id="KW-0723">Serine/threonine-protein kinase</keyword>
<dbReference type="Proteomes" id="UP000001542">
    <property type="component" value="Unassembled WGS sequence"/>
</dbReference>
<keyword evidence="4 8" id="KW-0418">Kinase</keyword>
<dbReference type="PANTHER" id="PTHR24345">
    <property type="entry name" value="SERINE/THREONINE-PROTEIN KINASE PLK"/>
    <property type="match status" value="1"/>
</dbReference>
<dbReference type="STRING" id="5722.A2DL25"/>
<dbReference type="GO" id="GO:0005524">
    <property type="term" value="F:ATP binding"/>
    <property type="evidence" value="ECO:0007669"/>
    <property type="project" value="UniProtKB-KW"/>
</dbReference>
<dbReference type="EMBL" id="DS113214">
    <property type="protein sequence ID" value="EAY18816.1"/>
    <property type="molecule type" value="Genomic_DNA"/>
</dbReference>
<evidence type="ECO:0000313" key="9">
    <source>
        <dbReference type="Proteomes" id="UP000001542"/>
    </source>
</evidence>
<keyword evidence="5" id="KW-0067">ATP-binding</keyword>
<accession>A2DL25</accession>
<sequence length="404" mass="47070">MLENEFKEISMIRWFPESTVYLCLHKKTGVHVNIEKIPHDHVLTIEEEHKLSDEIGRRKVLSNLSTFQRTLDIIRKKEYTWIISENVGGNNLYDMIANGPLPMEQARYLFFLLTYTVLELQGRNYAILDWDPENFYFFTTMFKFTNYRGILTTGTYENKDSLMWIGDPRWMSPESLGVGEYDIVTSNIFCLGLYLYAFLTGKLFPTMHNKGDMRVNYSKPDLSSIEGTIDKNAFALLKTLLGKPDERPSLRAILNHQFLKPHVPFPHYHPPLVLEDNVKEWITFLKHDPNICLAELKDLNVSENTLIINLSITAAAKGYKPQSMSIKNKINIHKYVKSDFILLPEKLNIDLEMPPPPEKPKKEKKKDDTKELDKLMDFCRKRLEERGVRVQTIIQTPRPKTTLI</sequence>
<evidence type="ECO:0000259" key="7">
    <source>
        <dbReference type="PROSITE" id="PS50011"/>
    </source>
</evidence>
<evidence type="ECO:0000256" key="5">
    <source>
        <dbReference type="ARBA" id="ARBA00022840"/>
    </source>
</evidence>
<feature type="compositionally biased region" description="Basic and acidic residues" evidence="6">
    <location>
        <begin position="358"/>
        <end position="371"/>
    </location>
</feature>
<keyword evidence="9" id="KW-1185">Reference proteome</keyword>
<evidence type="ECO:0000256" key="6">
    <source>
        <dbReference type="SAM" id="MobiDB-lite"/>
    </source>
</evidence>
<evidence type="ECO:0000256" key="4">
    <source>
        <dbReference type="ARBA" id="ARBA00022777"/>
    </source>
</evidence>
<dbReference type="InParanoid" id="A2DL25"/>
<keyword evidence="3" id="KW-0547">Nucleotide-binding</keyword>
<dbReference type="VEuPathDB" id="TrichDB:TVAG_294670"/>
<dbReference type="OrthoDB" id="10561412at2759"/>
<dbReference type="SMART" id="SM00220">
    <property type="entry name" value="S_TKc"/>
    <property type="match status" value="1"/>
</dbReference>
<dbReference type="AlphaFoldDB" id="A2DL25"/>
<dbReference type="GO" id="GO:0004674">
    <property type="term" value="F:protein serine/threonine kinase activity"/>
    <property type="evidence" value="ECO:0007669"/>
    <property type="project" value="UniProtKB-KW"/>
</dbReference>
<gene>
    <name evidence="8" type="ORF">TVAG_294670</name>
</gene>
<proteinExistence type="predicted"/>
<evidence type="ECO:0000256" key="2">
    <source>
        <dbReference type="ARBA" id="ARBA00022679"/>
    </source>
</evidence>
<protein>
    <submittedName>
        <fullName evidence="8">Protein kinase, putative</fullName>
    </submittedName>
</protein>
<feature type="domain" description="Protein kinase" evidence="7">
    <location>
        <begin position="6"/>
        <end position="259"/>
    </location>
</feature>
<dbReference type="Gene3D" id="1.10.510.10">
    <property type="entry name" value="Transferase(Phosphotransferase) domain 1"/>
    <property type="match status" value="1"/>
</dbReference>
<dbReference type="SMR" id="A2DL25"/>
<feature type="region of interest" description="Disordered" evidence="6">
    <location>
        <begin position="351"/>
        <end position="371"/>
    </location>
</feature>
<name>A2DL25_TRIV3</name>
<dbReference type="Pfam" id="PF00069">
    <property type="entry name" value="Pkinase"/>
    <property type="match status" value="1"/>
</dbReference>
<dbReference type="VEuPathDB" id="TrichDB:TVAGG3_0274040"/>
<reference evidence="8" key="1">
    <citation type="submission" date="2006-10" db="EMBL/GenBank/DDBJ databases">
        <authorList>
            <person name="Amadeo P."/>
            <person name="Zhao Q."/>
            <person name="Wortman J."/>
            <person name="Fraser-Liggett C."/>
            <person name="Carlton J."/>
        </authorList>
    </citation>
    <scope>NUCLEOTIDE SEQUENCE</scope>
    <source>
        <strain evidence="8">G3</strain>
    </source>
</reference>
<dbReference type="SUPFAM" id="SSF56112">
    <property type="entry name" value="Protein kinase-like (PK-like)"/>
    <property type="match status" value="1"/>
</dbReference>